<proteinExistence type="predicted"/>
<organism evidence="1 2">
    <name type="scientific">Pristionchus mayeri</name>
    <dbReference type="NCBI Taxonomy" id="1317129"/>
    <lineage>
        <taxon>Eukaryota</taxon>
        <taxon>Metazoa</taxon>
        <taxon>Ecdysozoa</taxon>
        <taxon>Nematoda</taxon>
        <taxon>Chromadorea</taxon>
        <taxon>Rhabditida</taxon>
        <taxon>Rhabditina</taxon>
        <taxon>Diplogasteromorpha</taxon>
        <taxon>Diplogasteroidea</taxon>
        <taxon>Neodiplogasteridae</taxon>
        <taxon>Pristionchus</taxon>
    </lineage>
</organism>
<keyword evidence="2" id="KW-1185">Reference proteome</keyword>
<dbReference type="EMBL" id="BTRK01000006">
    <property type="protein sequence ID" value="GMR56652.1"/>
    <property type="molecule type" value="Genomic_DNA"/>
</dbReference>
<accession>A0AAN5I8L5</accession>
<protein>
    <submittedName>
        <fullName evidence="1">Uncharacterized protein</fullName>
    </submittedName>
</protein>
<sequence length="122" mass="13380">LVRCSGLLHVLQLHLLLLSDPGKELTDSLLERVLVTAFAGSDSVDNLAVLAETLSLLLQILVVHLVDDLVQFLGHFSRRGTRLVHRFHLARNGGSEHVPKVVPAARLQFGARLVLLVGRDIL</sequence>
<evidence type="ECO:0000313" key="2">
    <source>
        <dbReference type="Proteomes" id="UP001328107"/>
    </source>
</evidence>
<feature type="non-terminal residue" evidence="1">
    <location>
        <position position="1"/>
    </location>
</feature>
<dbReference type="Proteomes" id="UP001328107">
    <property type="component" value="Unassembled WGS sequence"/>
</dbReference>
<name>A0AAN5I8L5_9BILA</name>
<feature type="non-terminal residue" evidence="1">
    <location>
        <position position="122"/>
    </location>
</feature>
<reference evidence="2" key="1">
    <citation type="submission" date="2022-10" db="EMBL/GenBank/DDBJ databases">
        <title>Genome assembly of Pristionchus species.</title>
        <authorList>
            <person name="Yoshida K."/>
            <person name="Sommer R.J."/>
        </authorList>
    </citation>
    <scope>NUCLEOTIDE SEQUENCE [LARGE SCALE GENOMIC DNA]</scope>
    <source>
        <strain evidence="2">RS5460</strain>
    </source>
</reference>
<comment type="caution">
    <text evidence="1">The sequence shown here is derived from an EMBL/GenBank/DDBJ whole genome shotgun (WGS) entry which is preliminary data.</text>
</comment>
<evidence type="ECO:0000313" key="1">
    <source>
        <dbReference type="EMBL" id="GMR56652.1"/>
    </source>
</evidence>
<dbReference type="AlphaFoldDB" id="A0AAN5I8L5"/>
<gene>
    <name evidence="1" type="ORF">PMAYCL1PPCAC_26847</name>
</gene>